<feature type="site" description="Contributes to substrate recognition" evidence="12">
    <location>
        <position position="110"/>
    </location>
</feature>
<dbReference type="Pfam" id="PF13242">
    <property type="entry name" value="Hydrolase_like"/>
    <property type="match status" value="1"/>
</dbReference>
<organism evidence="14 15">
    <name type="scientific">Candidatus Mucispirillum faecigallinarum</name>
    <dbReference type="NCBI Taxonomy" id="2838699"/>
    <lineage>
        <taxon>Bacteria</taxon>
        <taxon>Pseudomonadati</taxon>
        <taxon>Deferribacterota</taxon>
        <taxon>Deferribacteres</taxon>
        <taxon>Deferribacterales</taxon>
        <taxon>Mucispirillaceae</taxon>
        <taxon>Mucispirillum</taxon>
    </lineage>
</organism>
<evidence type="ECO:0000256" key="11">
    <source>
        <dbReference type="PIRSR" id="PIRSR004682-2"/>
    </source>
</evidence>
<evidence type="ECO:0000256" key="2">
    <source>
        <dbReference type="ARBA" id="ARBA00022490"/>
    </source>
</evidence>
<feature type="binding site" evidence="13">
    <location>
        <position position="107"/>
    </location>
    <ligand>
        <name>Zn(2+)</name>
        <dbReference type="ChEBI" id="CHEBI:29105"/>
    </ligand>
</feature>
<evidence type="ECO:0000256" key="5">
    <source>
        <dbReference type="ARBA" id="ARBA00022833"/>
    </source>
</evidence>
<dbReference type="NCBIfam" id="TIGR01656">
    <property type="entry name" value="Histidinol-ppas"/>
    <property type="match status" value="1"/>
</dbReference>
<dbReference type="InterPro" id="IPR006543">
    <property type="entry name" value="Histidinol-phos"/>
</dbReference>
<dbReference type="InterPro" id="IPR006549">
    <property type="entry name" value="HAD-SF_hydro_IIIA"/>
</dbReference>
<feature type="binding site" evidence="13">
    <location>
        <position position="92"/>
    </location>
    <ligand>
        <name>Zn(2+)</name>
        <dbReference type="ChEBI" id="CHEBI:29105"/>
    </ligand>
</feature>
<dbReference type="NCBIfam" id="NF006506">
    <property type="entry name" value="PRK08942.1"/>
    <property type="match status" value="1"/>
</dbReference>
<evidence type="ECO:0000256" key="3">
    <source>
        <dbReference type="ARBA" id="ARBA00022723"/>
    </source>
</evidence>
<feature type="binding site" evidence="13">
    <location>
        <position position="94"/>
    </location>
    <ligand>
        <name>Zn(2+)</name>
        <dbReference type="ChEBI" id="CHEBI:29105"/>
    </ligand>
</feature>
<evidence type="ECO:0000313" key="15">
    <source>
        <dbReference type="Proteomes" id="UP000824176"/>
    </source>
</evidence>
<dbReference type="FunFam" id="3.40.50.1000:FF:000037">
    <property type="entry name" value="D,D-heptose 1,7-bisphosphate phosphatase"/>
    <property type="match status" value="1"/>
</dbReference>
<dbReference type="PANTHER" id="PTHR42891">
    <property type="entry name" value="D-GLYCERO-BETA-D-MANNO-HEPTOSE-1,7-BISPHOSPHATE 7-PHOSPHATASE"/>
    <property type="match status" value="1"/>
</dbReference>
<protein>
    <recommendedName>
        <fullName evidence="7 9">D,D-heptose 1,7-bisphosphate phosphatase</fullName>
        <ecNumber evidence="9">3.1.3.-</ecNumber>
    </recommendedName>
</protein>
<feature type="binding site" evidence="11">
    <location>
        <begin position="11"/>
        <end position="13"/>
    </location>
    <ligand>
        <name>substrate</name>
    </ligand>
</feature>
<keyword evidence="13" id="KW-0460">Magnesium</keyword>
<dbReference type="GO" id="GO:0005975">
    <property type="term" value="P:carbohydrate metabolic process"/>
    <property type="evidence" value="ECO:0007669"/>
    <property type="project" value="InterPro"/>
</dbReference>
<dbReference type="PIRSF" id="PIRSF004682">
    <property type="entry name" value="GmhB"/>
    <property type="match status" value="1"/>
</dbReference>
<evidence type="ECO:0000256" key="13">
    <source>
        <dbReference type="PIRSR" id="PIRSR004682-4"/>
    </source>
</evidence>
<dbReference type="Proteomes" id="UP000824176">
    <property type="component" value="Unassembled WGS sequence"/>
</dbReference>
<reference evidence="14" key="2">
    <citation type="submission" date="2021-04" db="EMBL/GenBank/DDBJ databases">
        <authorList>
            <person name="Gilroy R."/>
        </authorList>
    </citation>
    <scope>NUCLEOTIDE SEQUENCE</scope>
    <source>
        <strain evidence="14">ChiW4-1371</strain>
    </source>
</reference>
<evidence type="ECO:0000256" key="10">
    <source>
        <dbReference type="PIRSR" id="PIRSR004682-1"/>
    </source>
</evidence>
<evidence type="ECO:0000256" key="1">
    <source>
        <dbReference type="ARBA" id="ARBA00004496"/>
    </source>
</evidence>
<feature type="binding site" evidence="11">
    <location>
        <begin position="53"/>
        <end position="56"/>
    </location>
    <ligand>
        <name>substrate</name>
    </ligand>
</feature>
<feature type="binding site" evidence="13">
    <location>
        <position position="109"/>
    </location>
    <ligand>
        <name>Zn(2+)</name>
        <dbReference type="ChEBI" id="CHEBI:29105"/>
    </ligand>
</feature>
<dbReference type="InterPro" id="IPR036412">
    <property type="entry name" value="HAD-like_sf"/>
</dbReference>
<dbReference type="Gene3D" id="3.40.50.1000">
    <property type="entry name" value="HAD superfamily/HAD-like"/>
    <property type="match status" value="1"/>
</dbReference>
<dbReference type="GO" id="GO:0046872">
    <property type="term" value="F:metal ion binding"/>
    <property type="evidence" value="ECO:0007669"/>
    <property type="project" value="UniProtKB-KW"/>
</dbReference>
<dbReference type="AlphaFoldDB" id="A0A9D2GQR4"/>
<feature type="binding site" evidence="11">
    <location>
        <begin position="110"/>
        <end position="111"/>
    </location>
    <ligand>
        <name>substrate</name>
    </ligand>
</feature>
<dbReference type="CDD" id="cd07503">
    <property type="entry name" value="HAD_HisB-N"/>
    <property type="match status" value="1"/>
</dbReference>
<evidence type="ECO:0000256" key="4">
    <source>
        <dbReference type="ARBA" id="ARBA00022801"/>
    </source>
</evidence>
<proteinExistence type="inferred from homology"/>
<feature type="binding site" evidence="13">
    <location>
        <position position="136"/>
    </location>
    <ligand>
        <name>Mg(2+)</name>
        <dbReference type="ChEBI" id="CHEBI:18420"/>
    </ligand>
</feature>
<dbReference type="GO" id="GO:0016791">
    <property type="term" value="F:phosphatase activity"/>
    <property type="evidence" value="ECO:0007669"/>
    <property type="project" value="InterPro"/>
</dbReference>
<keyword evidence="5 13" id="KW-0862">Zinc</keyword>
<name>A0A9D2GQR4_9BACT</name>
<comment type="similarity">
    <text evidence="8 9">Belongs to the gmhB family.</text>
</comment>
<comment type="caution">
    <text evidence="14">The sequence shown here is derived from an EMBL/GenBank/DDBJ whole genome shotgun (WGS) entry which is preliminary data.</text>
</comment>
<keyword evidence="4 9" id="KW-0378">Hydrolase</keyword>
<dbReference type="SUPFAM" id="SSF56784">
    <property type="entry name" value="HAD-like"/>
    <property type="match status" value="1"/>
</dbReference>
<feature type="binding site" evidence="13">
    <location>
        <position position="137"/>
    </location>
    <ligand>
        <name>Mg(2+)</name>
        <dbReference type="ChEBI" id="CHEBI:18420"/>
    </ligand>
</feature>
<feature type="active site" description="Nucleophile" evidence="10">
    <location>
        <position position="11"/>
    </location>
</feature>
<dbReference type="InterPro" id="IPR023214">
    <property type="entry name" value="HAD_sf"/>
</dbReference>
<comment type="cofactor">
    <cofactor evidence="13">
        <name>Zn(2+)</name>
        <dbReference type="ChEBI" id="CHEBI:29105"/>
    </cofactor>
</comment>
<evidence type="ECO:0000256" key="12">
    <source>
        <dbReference type="PIRSR" id="PIRSR004682-3"/>
    </source>
</evidence>
<feature type="active site" description="Proton donor" evidence="10">
    <location>
        <position position="13"/>
    </location>
</feature>
<keyword evidence="3 13" id="KW-0479">Metal-binding</keyword>
<sequence>MADLKPVVFLDRDGTINYDAGYINDVDNFVMYPYAAQAIRMLNINGFLVVVITNQSGLARGFFTEETLSEIHNKMVSDLLKQGAKIDGIYFCPHDPNAKVEKYKAVCTCRKPETGLIEAALNELPIDKNKMYFIGDKHSDIMAGYKSGCKTIMVKTGYGKGDLLHKSEKWEVKPDKVADTLLDGVKLIIKNKI</sequence>
<dbReference type="InterPro" id="IPR004446">
    <property type="entry name" value="Heptose_bisP_phosphatase"/>
</dbReference>
<dbReference type="EC" id="3.1.3.-" evidence="9"/>
<feature type="binding site" evidence="13">
    <location>
        <position position="13"/>
    </location>
    <ligand>
        <name>Mg(2+)</name>
        <dbReference type="ChEBI" id="CHEBI:18420"/>
    </ligand>
</feature>
<feature type="site" description="Stabilizes the phosphoryl group" evidence="12">
    <location>
        <position position="111"/>
    </location>
</feature>
<gene>
    <name evidence="14" type="primary">gmhB</name>
    <name evidence="14" type="ORF">H9804_00105</name>
</gene>
<accession>A0A9D2GQR4</accession>
<comment type="cofactor">
    <cofactor evidence="13">
        <name>Mg(2+)</name>
        <dbReference type="ChEBI" id="CHEBI:18420"/>
    </cofactor>
</comment>
<dbReference type="GO" id="GO:0005737">
    <property type="term" value="C:cytoplasm"/>
    <property type="evidence" value="ECO:0007669"/>
    <property type="project" value="UniProtKB-SubCell"/>
</dbReference>
<feature type="site" description="Stabilizes the phosphoryl group" evidence="12">
    <location>
        <position position="53"/>
    </location>
</feature>
<dbReference type="PANTHER" id="PTHR42891:SF1">
    <property type="entry name" value="D-GLYCERO-BETA-D-MANNO-HEPTOSE-1,7-BISPHOSPHATE 7-PHOSPHATASE"/>
    <property type="match status" value="1"/>
</dbReference>
<comment type="subcellular location">
    <subcellularLocation>
        <location evidence="1 9">Cytoplasm</location>
    </subcellularLocation>
</comment>
<evidence type="ECO:0000256" key="6">
    <source>
        <dbReference type="ARBA" id="ARBA00023277"/>
    </source>
</evidence>
<dbReference type="NCBIfam" id="TIGR01662">
    <property type="entry name" value="HAD-SF-IIIA"/>
    <property type="match status" value="1"/>
</dbReference>
<evidence type="ECO:0000256" key="9">
    <source>
        <dbReference type="PIRNR" id="PIRNR004682"/>
    </source>
</evidence>
<evidence type="ECO:0000313" key="14">
    <source>
        <dbReference type="EMBL" id="HIZ88323.1"/>
    </source>
</evidence>
<keyword evidence="6 9" id="KW-0119">Carbohydrate metabolism</keyword>
<evidence type="ECO:0000256" key="7">
    <source>
        <dbReference type="ARBA" id="ARBA00031828"/>
    </source>
</evidence>
<feature type="binding site" evidence="11">
    <location>
        <begin position="19"/>
        <end position="22"/>
    </location>
    <ligand>
        <name>substrate</name>
    </ligand>
</feature>
<feature type="binding site" evidence="11">
    <location>
        <position position="137"/>
    </location>
    <ligand>
        <name>substrate</name>
    </ligand>
</feature>
<reference evidence="14" key="1">
    <citation type="journal article" date="2021" name="PeerJ">
        <title>Extensive microbial diversity within the chicken gut microbiome revealed by metagenomics and culture.</title>
        <authorList>
            <person name="Gilroy R."/>
            <person name="Ravi A."/>
            <person name="Getino M."/>
            <person name="Pursley I."/>
            <person name="Horton D.L."/>
            <person name="Alikhan N.F."/>
            <person name="Baker D."/>
            <person name="Gharbi K."/>
            <person name="Hall N."/>
            <person name="Watson M."/>
            <person name="Adriaenssens E.M."/>
            <person name="Foster-Nyarko E."/>
            <person name="Jarju S."/>
            <person name="Secka A."/>
            <person name="Antonio M."/>
            <person name="Oren A."/>
            <person name="Chaudhuri R.R."/>
            <person name="La Ragione R."/>
            <person name="Hildebrand F."/>
            <person name="Pallen M.J."/>
        </authorList>
    </citation>
    <scope>NUCLEOTIDE SEQUENCE</scope>
    <source>
        <strain evidence="14">ChiW4-1371</strain>
    </source>
</reference>
<dbReference type="EMBL" id="DXAQ01000004">
    <property type="protein sequence ID" value="HIZ88323.1"/>
    <property type="molecule type" value="Genomic_DNA"/>
</dbReference>
<feature type="binding site" evidence="13">
    <location>
        <position position="11"/>
    </location>
    <ligand>
        <name>Mg(2+)</name>
        <dbReference type="ChEBI" id="CHEBI:18420"/>
    </ligand>
</feature>
<keyword evidence="2 9" id="KW-0963">Cytoplasm</keyword>
<evidence type="ECO:0000256" key="8">
    <source>
        <dbReference type="ARBA" id="ARBA00061616"/>
    </source>
</evidence>